<evidence type="ECO:0000313" key="3">
    <source>
        <dbReference type="Proteomes" id="UP000319516"/>
    </source>
</evidence>
<dbReference type="OrthoDB" id="663527at2"/>
<sequence length="107" mass="11395">MKFKRALVGVASAALLFPTLAACGGNDDFCEVGEDIDSSMFDPNDPAAAKDTMQDLADQAPDEIKGDFEVMVEQLELMESDPASIDTAALSEAAENITTWGEENCES</sequence>
<evidence type="ECO:0000256" key="1">
    <source>
        <dbReference type="SAM" id="SignalP"/>
    </source>
</evidence>
<organism evidence="2 3">
    <name type="scientific">Ornithinicoccus hortensis</name>
    <dbReference type="NCBI Taxonomy" id="82346"/>
    <lineage>
        <taxon>Bacteria</taxon>
        <taxon>Bacillati</taxon>
        <taxon>Actinomycetota</taxon>
        <taxon>Actinomycetes</taxon>
        <taxon>Micrococcales</taxon>
        <taxon>Intrasporangiaceae</taxon>
        <taxon>Ornithinicoccus</taxon>
    </lineage>
</organism>
<accession>A0A542YS62</accession>
<dbReference type="EMBL" id="VFOP01000001">
    <property type="protein sequence ID" value="TQL50920.1"/>
    <property type="molecule type" value="Genomic_DNA"/>
</dbReference>
<dbReference type="AlphaFoldDB" id="A0A542YS62"/>
<dbReference type="RefSeq" id="WP_141784985.1">
    <property type="nucleotide sequence ID" value="NZ_BAAAIK010000002.1"/>
</dbReference>
<feature type="signal peptide" evidence="1">
    <location>
        <begin position="1"/>
        <end position="21"/>
    </location>
</feature>
<proteinExistence type="predicted"/>
<name>A0A542YS62_9MICO</name>
<comment type="caution">
    <text evidence="2">The sequence shown here is derived from an EMBL/GenBank/DDBJ whole genome shotgun (WGS) entry which is preliminary data.</text>
</comment>
<keyword evidence="1" id="KW-0732">Signal</keyword>
<protein>
    <submittedName>
        <fullName evidence="2">Uncharacterized protein</fullName>
    </submittedName>
</protein>
<gene>
    <name evidence="2" type="ORF">FB467_2040</name>
</gene>
<evidence type="ECO:0000313" key="2">
    <source>
        <dbReference type="EMBL" id="TQL50920.1"/>
    </source>
</evidence>
<dbReference type="PROSITE" id="PS51257">
    <property type="entry name" value="PROKAR_LIPOPROTEIN"/>
    <property type="match status" value="1"/>
</dbReference>
<reference evidence="2 3" key="1">
    <citation type="submission" date="2019-06" db="EMBL/GenBank/DDBJ databases">
        <title>Sequencing the genomes of 1000 actinobacteria strains.</title>
        <authorList>
            <person name="Klenk H.-P."/>
        </authorList>
    </citation>
    <scope>NUCLEOTIDE SEQUENCE [LARGE SCALE GENOMIC DNA]</scope>
    <source>
        <strain evidence="2 3">DSM 12335</strain>
    </source>
</reference>
<feature type="chain" id="PRO_5038644608" evidence="1">
    <location>
        <begin position="22"/>
        <end position="107"/>
    </location>
</feature>
<keyword evidence="3" id="KW-1185">Reference proteome</keyword>
<dbReference type="Proteomes" id="UP000319516">
    <property type="component" value="Unassembled WGS sequence"/>
</dbReference>